<accession>A0A7J6VWQ2</accession>
<evidence type="ECO:0000256" key="2">
    <source>
        <dbReference type="ARBA" id="ARBA00023186"/>
    </source>
</evidence>
<dbReference type="GO" id="GO:0016272">
    <property type="term" value="C:prefoldin complex"/>
    <property type="evidence" value="ECO:0007669"/>
    <property type="project" value="InterPro"/>
</dbReference>
<dbReference type="Gene3D" id="1.10.287.370">
    <property type="match status" value="1"/>
</dbReference>
<dbReference type="InterPro" id="IPR004127">
    <property type="entry name" value="Prefoldin_subunit_alpha"/>
</dbReference>
<evidence type="ECO:0000256" key="1">
    <source>
        <dbReference type="ARBA" id="ARBA00010048"/>
    </source>
</evidence>
<gene>
    <name evidence="3" type="ORF">FRX31_021660</name>
</gene>
<dbReference type="OrthoDB" id="6375174at2759"/>
<dbReference type="SUPFAM" id="SSF46579">
    <property type="entry name" value="Prefoldin"/>
    <property type="match status" value="1"/>
</dbReference>
<keyword evidence="4" id="KW-1185">Reference proteome</keyword>
<dbReference type="GO" id="GO:0005737">
    <property type="term" value="C:cytoplasm"/>
    <property type="evidence" value="ECO:0007669"/>
    <property type="project" value="TreeGrafter"/>
</dbReference>
<protein>
    <submittedName>
        <fullName evidence="3">Prefoldin subunit</fullName>
    </submittedName>
</protein>
<reference evidence="3 4" key="1">
    <citation type="submission" date="2020-06" db="EMBL/GenBank/DDBJ databases">
        <title>Transcriptomic and genomic resources for Thalictrum thalictroides and T. hernandezii: Facilitating candidate gene discovery in an emerging model plant lineage.</title>
        <authorList>
            <person name="Arias T."/>
            <person name="Riano-Pachon D.M."/>
            <person name="Di Stilio V.S."/>
        </authorList>
    </citation>
    <scope>NUCLEOTIDE SEQUENCE [LARGE SCALE GENOMIC DNA]</scope>
    <source>
        <strain evidence="4">cv. WT478/WT964</strain>
        <tissue evidence="3">Leaves</tissue>
    </source>
</reference>
<name>A0A7J6VWQ2_THATH</name>
<dbReference type="GO" id="GO:0007021">
    <property type="term" value="P:tubulin complex assembly"/>
    <property type="evidence" value="ECO:0007669"/>
    <property type="project" value="TreeGrafter"/>
</dbReference>
<dbReference type="EMBL" id="JABWDY010026372">
    <property type="protein sequence ID" value="KAF5188752.1"/>
    <property type="molecule type" value="Genomic_DNA"/>
</dbReference>
<sequence>MLDSLSCYDYAVACVALVTDFEVSEGIYSRARIDNTGSVCLWLGANVMLEYSYEEANGLLQKNLENAKASLEVLVDDLQFLRDQVTITQVTIARVYNWDVHQRRSKQVGTTVANDS</sequence>
<dbReference type="GO" id="GO:0006457">
    <property type="term" value="P:protein folding"/>
    <property type="evidence" value="ECO:0007669"/>
    <property type="project" value="InterPro"/>
</dbReference>
<organism evidence="3 4">
    <name type="scientific">Thalictrum thalictroides</name>
    <name type="common">Rue-anemone</name>
    <name type="synonym">Anemone thalictroides</name>
    <dbReference type="NCBI Taxonomy" id="46969"/>
    <lineage>
        <taxon>Eukaryota</taxon>
        <taxon>Viridiplantae</taxon>
        <taxon>Streptophyta</taxon>
        <taxon>Embryophyta</taxon>
        <taxon>Tracheophyta</taxon>
        <taxon>Spermatophyta</taxon>
        <taxon>Magnoliopsida</taxon>
        <taxon>Ranunculales</taxon>
        <taxon>Ranunculaceae</taxon>
        <taxon>Thalictroideae</taxon>
        <taxon>Thalictrum</taxon>
    </lineage>
</organism>
<dbReference type="PANTHER" id="PTHR12409:SF0">
    <property type="entry name" value="PREFOLDIN SUBUNIT 3"/>
    <property type="match status" value="1"/>
</dbReference>
<keyword evidence="2" id="KW-0143">Chaperone</keyword>
<dbReference type="GO" id="GO:0007017">
    <property type="term" value="P:microtubule-based process"/>
    <property type="evidence" value="ECO:0007669"/>
    <property type="project" value="TreeGrafter"/>
</dbReference>
<proteinExistence type="inferred from homology"/>
<comment type="caution">
    <text evidence="3">The sequence shown here is derived from an EMBL/GenBank/DDBJ whole genome shotgun (WGS) entry which is preliminary data.</text>
</comment>
<dbReference type="Pfam" id="PF02996">
    <property type="entry name" value="Prefoldin"/>
    <property type="match status" value="1"/>
</dbReference>
<dbReference type="InterPro" id="IPR009053">
    <property type="entry name" value="Prefoldin"/>
</dbReference>
<dbReference type="Proteomes" id="UP000554482">
    <property type="component" value="Unassembled WGS sequence"/>
</dbReference>
<dbReference type="PANTHER" id="PTHR12409">
    <property type="entry name" value="PREFOLDIN SUBUNIT 3"/>
    <property type="match status" value="1"/>
</dbReference>
<comment type="similarity">
    <text evidence="1">Belongs to the prefoldin subunit alpha family.</text>
</comment>
<evidence type="ECO:0000313" key="3">
    <source>
        <dbReference type="EMBL" id="KAF5188752.1"/>
    </source>
</evidence>
<dbReference type="CDD" id="cd23156">
    <property type="entry name" value="Prefoldin_3"/>
    <property type="match status" value="1"/>
</dbReference>
<dbReference type="AlphaFoldDB" id="A0A7J6VWQ2"/>
<evidence type="ECO:0000313" key="4">
    <source>
        <dbReference type="Proteomes" id="UP000554482"/>
    </source>
</evidence>
<dbReference type="GO" id="GO:0015631">
    <property type="term" value="F:tubulin binding"/>
    <property type="evidence" value="ECO:0007669"/>
    <property type="project" value="TreeGrafter"/>
</dbReference>
<dbReference type="GO" id="GO:0009409">
    <property type="term" value="P:response to cold"/>
    <property type="evidence" value="ECO:0007669"/>
    <property type="project" value="UniProtKB-ARBA"/>
</dbReference>
<dbReference type="InterPro" id="IPR016655">
    <property type="entry name" value="PFD3"/>
</dbReference>